<organism evidence="2 3">
    <name type="scientific">Albimonas donghaensis</name>
    <dbReference type="NCBI Taxonomy" id="356660"/>
    <lineage>
        <taxon>Bacteria</taxon>
        <taxon>Pseudomonadati</taxon>
        <taxon>Pseudomonadota</taxon>
        <taxon>Alphaproteobacteria</taxon>
        <taxon>Rhodobacterales</taxon>
        <taxon>Paracoccaceae</taxon>
        <taxon>Albimonas</taxon>
    </lineage>
</organism>
<name>A0A1H2YS04_9RHOB</name>
<reference evidence="2 3" key="1">
    <citation type="submission" date="2016-10" db="EMBL/GenBank/DDBJ databases">
        <authorList>
            <person name="de Groot N.N."/>
        </authorList>
    </citation>
    <scope>NUCLEOTIDE SEQUENCE [LARGE SCALE GENOMIC DNA]</scope>
    <source>
        <strain evidence="2 3">DSM 17890</strain>
    </source>
</reference>
<dbReference type="AlphaFoldDB" id="A0A1H2YS04"/>
<dbReference type="PANTHER" id="PTHR33164">
    <property type="entry name" value="TRANSCRIPTIONAL REGULATOR, MARR FAMILY"/>
    <property type="match status" value="1"/>
</dbReference>
<evidence type="ECO:0000313" key="2">
    <source>
        <dbReference type="EMBL" id="SDX07805.1"/>
    </source>
</evidence>
<dbReference type="Gene3D" id="1.10.10.10">
    <property type="entry name" value="Winged helix-like DNA-binding domain superfamily/Winged helix DNA-binding domain"/>
    <property type="match status" value="1"/>
</dbReference>
<feature type="domain" description="HTH marR-type" evidence="1">
    <location>
        <begin position="5"/>
        <end position="134"/>
    </location>
</feature>
<dbReference type="InterPro" id="IPR036388">
    <property type="entry name" value="WH-like_DNA-bd_sf"/>
</dbReference>
<dbReference type="PANTHER" id="PTHR33164:SF105">
    <property type="entry name" value="TRANSCRIPTIONAL REPRESSOR PROTEIN-RELATED"/>
    <property type="match status" value="1"/>
</dbReference>
<dbReference type="RefSeq" id="WP_092682047.1">
    <property type="nucleotide sequence ID" value="NZ_FNMZ01000003.1"/>
</dbReference>
<dbReference type="Proteomes" id="UP000199118">
    <property type="component" value="Unassembled WGS sequence"/>
</dbReference>
<evidence type="ECO:0000313" key="3">
    <source>
        <dbReference type="Proteomes" id="UP000199118"/>
    </source>
</evidence>
<dbReference type="InterPro" id="IPR000835">
    <property type="entry name" value="HTH_MarR-typ"/>
</dbReference>
<dbReference type="SUPFAM" id="SSF46785">
    <property type="entry name" value="Winged helix' DNA-binding domain"/>
    <property type="match status" value="1"/>
</dbReference>
<dbReference type="Pfam" id="PF12802">
    <property type="entry name" value="MarR_2"/>
    <property type="match status" value="1"/>
</dbReference>
<protein>
    <submittedName>
        <fullName evidence="2">Transcriptional regulator, MarR family</fullName>
    </submittedName>
</protein>
<accession>A0A1H2YS04</accession>
<dbReference type="GO" id="GO:0003700">
    <property type="term" value="F:DNA-binding transcription factor activity"/>
    <property type="evidence" value="ECO:0007669"/>
    <property type="project" value="InterPro"/>
</dbReference>
<evidence type="ECO:0000259" key="1">
    <source>
        <dbReference type="PROSITE" id="PS50995"/>
    </source>
</evidence>
<proteinExistence type="predicted"/>
<dbReference type="SMART" id="SM00347">
    <property type="entry name" value="HTH_MARR"/>
    <property type="match status" value="1"/>
</dbReference>
<dbReference type="PROSITE" id="PS50995">
    <property type="entry name" value="HTH_MARR_2"/>
    <property type="match status" value="1"/>
</dbReference>
<dbReference type="InterPro" id="IPR036390">
    <property type="entry name" value="WH_DNA-bd_sf"/>
</dbReference>
<dbReference type="OrthoDB" id="2287011at2"/>
<dbReference type="EMBL" id="FNMZ01000003">
    <property type="protein sequence ID" value="SDX07805.1"/>
    <property type="molecule type" value="Genomic_DNA"/>
</dbReference>
<keyword evidence="3" id="KW-1185">Reference proteome</keyword>
<dbReference type="InterPro" id="IPR039422">
    <property type="entry name" value="MarR/SlyA-like"/>
</dbReference>
<dbReference type="GO" id="GO:0006950">
    <property type="term" value="P:response to stress"/>
    <property type="evidence" value="ECO:0007669"/>
    <property type="project" value="TreeGrafter"/>
</dbReference>
<gene>
    <name evidence="2" type="ORF">SAMN05444336_103229</name>
</gene>
<sequence length="134" mass="14612">MRQRTDCYCNELRKAGRRLSARYDAALAPAGVNVGQFSMLRQVDHAGEISLTELGRRAELDRSTVGRNARVLVRGGLLDSAPGADRREATLRLTPQGRETLAAAFPLWTQAQAEIEAALGRDAAKALRRVLNGI</sequence>